<feature type="non-terminal residue" evidence="1">
    <location>
        <position position="1"/>
    </location>
</feature>
<sequence length="138" mass="14263">LPNGPLIGMRLDMLVELGRVTVDAVGDAVDTTYPILDVDALGLSQVGPLKIVARAVEIVGLAGQPSFSLGTNGATANNQAGAQALTLTTDDDVEDLVMASPSVQAIAGDVITLRLIAQAAGTTTYSVELIVYGYHRRT</sequence>
<accession>A0A0F9B6G3</accession>
<name>A0A0F9B6G3_9ZZZZ</name>
<organism evidence="1">
    <name type="scientific">marine sediment metagenome</name>
    <dbReference type="NCBI Taxonomy" id="412755"/>
    <lineage>
        <taxon>unclassified sequences</taxon>
        <taxon>metagenomes</taxon>
        <taxon>ecological metagenomes</taxon>
    </lineage>
</organism>
<proteinExistence type="predicted"/>
<reference evidence="1" key="1">
    <citation type="journal article" date="2015" name="Nature">
        <title>Complex archaea that bridge the gap between prokaryotes and eukaryotes.</title>
        <authorList>
            <person name="Spang A."/>
            <person name="Saw J.H."/>
            <person name="Jorgensen S.L."/>
            <person name="Zaremba-Niedzwiedzka K."/>
            <person name="Martijn J."/>
            <person name="Lind A.E."/>
            <person name="van Eijk R."/>
            <person name="Schleper C."/>
            <person name="Guy L."/>
            <person name="Ettema T.J."/>
        </authorList>
    </citation>
    <scope>NUCLEOTIDE SEQUENCE</scope>
</reference>
<dbReference type="AlphaFoldDB" id="A0A0F9B6G3"/>
<evidence type="ECO:0000313" key="1">
    <source>
        <dbReference type="EMBL" id="KKL17519.1"/>
    </source>
</evidence>
<gene>
    <name evidence="1" type="ORF">LCGC14_2484730</name>
</gene>
<protein>
    <submittedName>
        <fullName evidence="1">Uncharacterized protein</fullName>
    </submittedName>
</protein>
<comment type="caution">
    <text evidence="1">The sequence shown here is derived from an EMBL/GenBank/DDBJ whole genome shotgun (WGS) entry which is preliminary data.</text>
</comment>
<dbReference type="EMBL" id="LAZR01039228">
    <property type="protein sequence ID" value="KKL17519.1"/>
    <property type="molecule type" value="Genomic_DNA"/>
</dbReference>